<dbReference type="EMBL" id="FNYD01000002">
    <property type="protein sequence ID" value="SEI83363.1"/>
    <property type="molecule type" value="Genomic_DNA"/>
</dbReference>
<dbReference type="InterPro" id="IPR052163">
    <property type="entry name" value="DGC-Regulatory_Protein"/>
</dbReference>
<dbReference type="OrthoDB" id="9812260at2"/>
<dbReference type="AlphaFoldDB" id="A0A1H6TTG9"/>
<proteinExistence type="predicted"/>
<dbReference type="PROSITE" id="PS50887">
    <property type="entry name" value="GGDEF"/>
    <property type="match status" value="1"/>
</dbReference>
<keyword evidence="3" id="KW-1185">Reference proteome</keyword>
<evidence type="ECO:0000259" key="1">
    <source>
        <dbReference type="PROSITE" id="PS50887"/>
    </source>
</evidence>
<protein>
    <submittedName>
        <fullName evidence="2">Diguanylate cyclase (GGDEF) domain-containing protein</fullName>
    </submittedName>
</protein>
<dbReference type="CDD" id="cd01949">
    <property type="entry name" value="GGDEF"/>
    <property type="match status" value="1"/>
</dbReference>
<evidence type="ECO:0000313" key="2">
    <source>
        <dbReference type="EMBL" id="SEI83363.1"/>
    </source>
</evidence>
<dbReference type="Gene3D" id="3.30.70.270">
    <property type="match status" value="1"/>
</dbReference>
<organism evidence="2 3">
    <name type="scientific">Cribrihabitans marinus</name>
    <dbReference type="NCBI Taxonomy" id="1227549"/>
    <lineage>
        <taxon>Bacteria</taxon>
        <taxon>Pseudomonadati</taxon>
        <taxon>Pseudomonadota</taxon>
        <taxon>Alphaproteobacteria</taxon>
        <taxon>Rhodobacterales</taxon>
        <taxon>Paracoccaceae</taxon>
        <taxon>Cribrihabitans</taxon>
    </lineage>
</organism>
<gene>
    <name evidence="2" type="ORF">SAMN05444007_102438</name>
</gene>
<dbReference type="FunFam" id="3.30.70.270:FF:000001">
    <property type="entry name" value="Diguanylate cyclase domain protein"/>
    <property type="match status" value="1"/>
</dbReference>
<name>A0A1H6TTG9_9RHOB</name>
<dbReference type="GO" id="GO:0003824">
    <property type="term" value="F:catalytic activity"/>
    <property type="evidence" value="ECO:0007669"/>
    <property type="project" value="UniProtKB-ARBA"/>
</dbReference>
<dbReference type="NCBIfam" id="TIGR00254">
    <property type="entry name" value="GGDEF"/>
    <property type="match status" value="1"/>
</dbReference>
<sequence length="342" mass="37418">MIGRDELGDLLARLCPMYLLLDPEGAILRQGPTLRKLRPGRSLAGQRLFAVFDLQRPRSVTTMASLMQAAEGKLRLRFRDPPHTAFKGAVAPLPGGAGAIVNLSFGISILDAVRDHDLTSADFSGTDLAIELLYLVEAKSAAMAASRSLNLRLQGARIAAEEQAFTDTLTGLKNRRAMDHVLDRLLAAEAGFAVMQLDLDYFKTVNDTLGHAAGDHVLQHVARIMIEETREKDTIVRAGGDEFVLIFHDVEDRRRLERIARRLIARLEEPITFGEETCRISASAGTVLSSQLPARQASRLLQAADQALYQAKRSGRACHRFYDLAMEDGGCDGGTASREPEG</sequence>
<dbReference type="STRING" id="1227549.SAMN05444007_102438"/>
<dbReference type="PANTHER" id="PTHR46663">
    <property type="entry name" value="DIGUANYLATE CYCLASE DGCT-RELATED"/>
    <property type="match status" value="1"/>
</dbReference>
<dbReference type="InterPro" id="IPR042463">
    <property type="entry name" value="HNOB_dom_associated_sf"/>
</dbReference>
<dbReference type="InterPro" id="IPR000160">
    <property type="entry name" value="GGDEF_dom"/>
</dbReference>
<dbReference type="InterPro" id="IPR029787">
    <property type="entry name" value="Nucleotide_cyclase"/>
</dbReference>
<evidence type="ECO:0000313" key="3">
    <source>
        <dbReference type="Proteomes" id="UP000199379"/>
    </source>
</evidence>
<reference evidence="2 3" key="1">
    <citation type="submission" date="2016-10" db="EMBL/GenBank/DDBJ databases">
        <authorList>
            <person name="de Groot N.N."/>
        </authorList>
    </citation>
    <scope>NUCLEOTIDE SEQUENCE [LARGE SCALE GENOMIC DNA]</scope>
    <source>
        <strain evidence="2 3">DSM 29340</strain>
    </source>
</reference>
<dbReference type="Gene3D" id="3.30.450.260">
    <property type="entry name" value="Haem NO binding associated domain"/>
    <property type="match status" value="1"/>
</dbReference>
<feature type="domain" description="GGDEF" evidence="1">
    <location>
        <begin position="190"/>
        <end position="324"/>
    </location>
</feature>
<accession>A0A1H6TTG9</accession>
<dbReference type="InterPro" id="IPR043128">
    <property type="entry name" value="Rev_trsase/Diguanyl_cyclase"/>
</dbReference>
<dbReference type="RefSeq" id="WP_092362966.1">
    <property type="nucleotide sequence ID" value="NZ_BMGV01000002.1"/>
</dbReference>
<dbReference type="SUPFAM" id="SSF55073">
    <property type="entry name" value="Nucleotide cyclase"/>
    <property type="match status" value="1"/>
</dbReference>
<dbReference type="Pfam" id="PF00990">
    <property type="entry name" value="GGDEF"/>
    <property type="match status" value="1"/>
</dbReference>
<dbReference type="PANTHER" id="PTHR46663:SF4">
    <property type="entry name" value="DIGUANYLATE CYCLASE DGCT-RELATED"/>
    <property type="match status" value="1"/>
</dbReference>
<dbReference type="Proteomes" id="UP000199379">
    <property type="component" value="Unassembled WGS sequence"/>
</dbReference>
<dbReference type="SMART" id="SM00267">
    <property type="entry name" value="GGDEF"/>
    <property type="match status" value="1"/>
</dbReference>